<protein>
    <submittedName>
        <fullName evidence="9">NADH-quinone oxidoreductase subunit M</fullName>
        <ecNumber evidence="9">1.6.5.-</ecNumber>
    </submittedName>
</protein>
<dbReference type="GO" id="GO:0048039">
    <property type="term" value="F:ubiquinone binding"/>
    <property type="evidence" value="ECO:0007669"/>
    <property type="project" value="TreeGrafter"/>
</dbReference>
<dbReference type="EMBL" id="JAEKNN010000031">
    <property type="protein sequence ID" value="MBJ7609208.1"/>
    <property type="molecule type" value="Genomic_DNA"/>
</dbReference>
<feature type="transmembrane region" description="Helical" evidence="7">
    <location>
        <begin position="501"/>
        <end position="522"/>
    </location>
</feature>
<feature type="transmembrane region" description="Helical" evidence="7">
    <location>
        <begin position="384"/>
        <end position="405"/>
    </location>
</feature>
<evidence type="ECO:0000256" key="2">
    <source>
        <dbReference type="ARBA" id="ARBA00009025"/>
    </source>
</evidence>
<dbReference type="AlphaFoldDB" id="A0A934KD74"/>
<evidence type="ECO:0000313" key="9">
    <source>
        <dbReference type="EMBL" id="MBJ7609208.1"/>
    </source>
</evidence>
<feature type="transmembrane region" description="Helical" evidence="7">
    <location>
        <begin position="47"/>
        <end position="68"/>
    </location>
</feature>
<gene>
    <name evidence="9" type="ORF">JF887_07220</name>
</gene>
<dbReference type="EC" id="1.6.5.-" evidence="9"/>
<comment type="subcellular location">
    <subcellularLocation>
        <location evidence="1">Endomembrane system</location>
        <topology evidence="1">Multi-pass membrane protein</topology>
    </subcellularLocation>
    <subcellularLocation>
        <location evidence="6">Membrane</location>
        <topology evidence="6">Multi-pass membrane protein</topology>
    </subcellularLocation>
</comment>
<evidence type="ECO:0000313" key="10">
    <source>
        <dbReference type="Proteomes" id="UP000614410"/>
    </source>
</evidence>
<keyword evidence="5 7" id="KW-0472">Membrane</keyword>
<evidence type="ECO:0000259" key="8">
    <source>
        <dbReference type="Pfam" id="PF00361"/>
    </source>
</evidence>
<keyword evidence="3 6" id="KW-0812">Transmembrane</keyword>
<evidence type="ECO:0000256" key="5">
    <source>
        <dbReference type="ARBA" id="ARBA00023136"/>
    </source>
</evidence>
<keyword evidence="9" id="KW-0560">Oxidoreductase</keyword>
<dbReference type="GO" id="GO:0003954">
    <property type="term" value="F:NADH dehydrogenase activity"/>
    <property type="evidence" value="ECO:0007669"/>
    <property type="project" value="TreeGrafter"/>
</dbReference>
<sequence>MSTLAALWSTVDVLAATAPAVPARPLPTGASSTPTTPAAATGLDLPSVLLSTVVWATTVAALLIVLLPERTPEQRSRVRSIALVGASTALALTLITLASAISLGVAATPDQLHEENASWITHFAFSIHYHLSADGVTLCLLTLSTVVFACVFVAAWKRQDRVRLYCGLLLLAETAVNGALCASDLMLFVLFFAMVALPLYLLVRCFGGAGRERAALRAGVTWVISSTLLLVAFLLVIVHSGANSSDLNDLLTTTGPLGDKVAIAAFWLVFTAFGLGFVIVPLHTPVVDATAAASSGVAAIVSGVLVRLCGYGMLRFALGLFPVQTQRYGSALMIMAVLSAVWGVLVTVAQRSLRRLVAAVSIGQMSLVLLAIAAPNTISLDGAVLQLVAGGLSSALLLLLCGVIEGRTRNASLARLGGLATNAPRLSAFWIFACLAALGAPLLAGFSAEVMLFTGAFPVHPYATAFIMAATAVTTGTLIWSAQQVFMGPVREELTRVRDTTALELTYLWPLVVFLVAFGLLAGRVVPVIGTGLTRIAASLGAGS</sequence>
<feature type="transmembrane region" description="Helical" evidence="7">
    <location>
        <begin position="219"/>
        <end position="241"/>
    </location>
</feature>
<feature type="transmembrane region" description="Helical" evidence="7">
    <location>
        <begin position="356"/>
        <end position="378"/>
    </location>
</feature>
<reference evidence="9 10" key="1">
    <citation type="submission" date="2020-10" db="EMBL/GenBank/DDBJ databases">
        <title>Ca. Dormibacterota MAGs.</title>
        <authorList>
            <person name="Montgomery K."/>
        </authorList>
    </citation>
    <scope>NUCLEOTIDE SEQUENCE [LARGE SCALE GENOMIC DNA]</scope>
    <source>
        <strain evidence="9">Mitchell_Peninsula_5</strain>
    </source>
</reference>
<dbReference type="GO" id="GO:0008137">
    <property type="term" value="F:NADH dehydrogenase (ubiquinone) activity"/>
    <property type="evidence" value="ECO:0007669"/>
    <property type="project" value="InterPro"/>
</dbReference>
<dbReference type="Proteomes" id="UP000614410">
    <property type="component" value="Unassembled WGS sequence"/>
</dbReference>
<dbReference type="InterPro" id="IPR003918">
    <property type="entry name" value="NADH_UbQ_OxRdtase"/>
</dbReference>
<comment type="similarity">
    <text evidence="2">Belongs to the complex I subunit 4 family.</text>
</comment>
<accession>A0A934KD74</accession>
<dbReference type="Pfam" id="PF00361">
    <property type="entry name" value="Proton_antipo_M"/>
    <property type="match status" value="1"/>
</dbReference>
<dbReference type="PANTHER" id="PTHR43507">
    <property type="entry name" value="NADH-UBIQUINONE OXIDOREDUCTASE CHAIN 4"/>
    <property type="match status" value="1"/>
</dbReference>
<evidence type="ECO:0000256" key="3">
    <source>
        <dbReference type="ARBA" id="ARBA00022692"/>
    </source>
</evidence>
<name>A0A934KD74_9BACT</name>
<dbReference type="PANTHER" id="PTHR43507:SF1">
    <property type="entry name" value="NADH-UBIQUINONE OXIDOREDUCTASE CHAIN 4"/>
    <property type="match status" value="1"/>
</dbReference>
<feature type="transmembrane region" description="Helical" evidence="7">
    <location>
        <begin position="289"/>
        <end position="308"/>
    </location>
</feature>
<dbReference type="InterPro" id="IPR001750">
    <property type="entry name" value="ND/Mrp_TM"/>
</dbReference>
<feature type="transmembrane region" description="Helical" evidence="7">
    <location>
        <begin position="459"/>
        <end position="480"/>
    </location>
</feature>
<proteinExistence type="inferred from homology"/>
<dbReference type="PRINTS" id="PR01437">
    <property type="entry name" value="NUOXDRDTASE4"/>
</dbReference>
<feature type="transmembrane region" description="Helical" evidence="7">
    <location>
        <begin position="328"/>
        <end position="349"/>
    </location>
</feature>
<evidence type="ECO:0000256" key="4">
    <source>
        <dbReference type="ARBA" id="ARBA00022989"/>
    </source>
</evidence>
<comment type="caution">
    <text evidence="9">The sequence shown here is derived from an EMBL/GenBank/DDBJ whole genome shotgun (WGS) entry which is preliminary data.</text>
</comment>
<dbReference type="InterPro" id="IPR010227">
    <property type="entry name" value="NADH_Q_OxRdtase_chainM/4"/>
</dbReference>
<evidence type="ECO:0000256" key="7">
    <source>
        <dbReference type="SAM" id="Phobius"/>
    </source>
</evidence>
<dbReference type="GO" id="GO:0012505">
    <property type="term" value="C:endomembrane system"/>
    <property type="evidence" value="ECO:0007669"/>
    <property type="project" value="UniProtKB-SubCell"/>
</dbReference>
<feature type="transmembrane region" description="Helical" evidence="7">
    <location>
        <begin position="186"/>
        <end position="207"/>
    </location>
</feature>
<evidence type="ECO:0000256" key="1">
    <source>
        <dbReference type="ARBA" id="ARBA00004127"/>
    </source>
</evidence>
<organism evidence="9 10">
    <name type="scientific">Candidatus Amunia macphersoniae</name>
    <dbReference type="NCBI Taxonomy" id="3127014"/>
    <lineage>
        <taxon>Bacteria</taxon>
        <taxon>Bacillati</taxon>
        <taxon>Candidatus Dormiibacterota</taxon>
        <taxon>Candidatus Dormibacteria</taxon>
        <taxon>Candidatus Aeolococcales</taxon>
        <taxon>Candidatus Aeolococcaceae</taxon>
        <taxon>Candidatus Amunia</taxon>
    </lineage>
</organism>
<feature type="domain" description="NADH:quinone oxidoreductase/Mrp antiporter transmembrane" evidence="8">
    <location>
        <begin position="182"/>
        <end position="472"/>
    </location>
</feature>
<dbReference type="GO" id="GO:0016020">
    <property type="term" value="C:membrane"/>
    <property type="evidence" value="ECO:0007669"/>
    <property type="project" value="UniProtKB-SubCell"/>
</dbReference>
<feature type="transmembrane region" description="Helical" evidence="7">
    <location>
        <begin position="261"/>
        <end position="282"/>
    </location>
</feature>
<dbReference type="NCBIfam" id="TIGR01972">
    <property type="entry name" value="NDH_I_M"/>
    <property type="match status" value="1"/>
</dbReference>
<feature type="transmembrane region" description="Helical" evidence="7">
    <location>
        <begin position="426"/>
        <end position="447"/>
    </location>
</feature>
<feature type="transmembrane region" description="Helical" evidence="7">
    <location>
        <begin position="127"/>
        <end position="155"/>
    </location>
</feature>
<evidence type="ECO:0000256" key="6">
    <source>
        <dbReference type="RuleBase" id="RU000320"/>
    </source>
</evidence>
<dbReference type="GO" id="GO:0042773">
    <property type="term" value="P:ATP synthesis coupled electron transport"/>
    <property type="evidence" value="ECO:0007669"/>
    <property type="project" value="InterPro"/>
</dbReference>
<feature type="transmembrane region" description="Helical" evidence="7">
    <location>
        <begin position="162"/>
        <end position="180"/>
    </location>
</feature>
<feature type="transmembrane region" description="Helical" evidence="7">
    <location>
        <begin position="80"/>
        <end position="107"/>
    </location>
</feature>
<dbReference type="GO" id="GO:0015990">
    <property type="term" value="P:electron transport coupled proton transport"/>
    <property type="evidence" value="ECO:0007669"/>
    <property type="project" value="TreeGrafter"/>
</dbReference>
<keyword evidence="4 7" id="KW-1133">Transmembrane helix</keyword>